<sequence>MPNFIEPDLKKGMGYTYGKLCIGLVILNNQEERVDLDTGEEFTCVGKNYYSQKLVPDWESQLIPIQEVKLSSASEIIKPLGIIELQLIFQHPSQCIRMKVESLSMENYTSSHLILGNDYLSSYGIDISSQKYRYFTIGDDKRKKIGFLINRKPITVRKQQETNPEKHLFIAQQLKEIELNSDIRRKNERKAD</sequence>
<keyword evidence="2" id="KW-1185">Reference proteome</keyword>
<proteinExistence type="predicted"/>
<organism evidence="1 2">
    <name type="scientific">Austropuccinia psidii MF-1</name>
    <dbReference type="NCBI Taxonomy" id="1389203"/>
    <lineage>
        <taxon>Eukaryota</taxon>
        <taxon>Fungi</taxon>
        <taxon>Dikarya</taxon>
        <taxon>Basidiomycota</taxon>
        <taxon>Pucciniomycotina</taxon>
        <taxon>Pucciniomycetes</taxon>
        <taxon>Pucciniales</taxon>
        <taxon>Sphaerophragmiaceae</taxon>
        <taxon>Austropuccinia</taxon>
    </lineage>
</organism>
<evidence type="ECO:0000313" key="2">
    <source>
        <dbReference type="Proteomes" id="UP000765509"/>
    </source>
</evidence>
<comment type="caution">
    <text evidence="1">The sequence shown here is derived from an EMBL/GenBank/DDBJ whole genome shotgun (WGS) entry which is preliminary data.</text>
</comment>
<name>A0A9Q3B8V1_9BASI</name>
<dbReference type="Proteomes" id="UP000765509">
    <property type="component" value="Unassembled WGS sequence"/>
</dbReference>
<evidence type="ECO:0000313" key="1">
    <source>
        <dbReference type="EMBL" id="MBW0460685.1"/>
    </source>
</evidence>
<dbReference type="AlphaFoldDB" id="A0A9Q3B8V1"/>
<dbReference type="EMBL" id="AVOT02000047">
    <property type="protein sequence ID" value="MBW0460685.1"/>
    <property type="molecule type" value="Genomic_DNA"/>
</dbReference>
<protein>
    <submittedName>
        <fullName evidence="1">Uncharacterized protein</fullName>
    </submittedName>
</protein>
<accession>A0A9Q3B8V1</accession>
<gene>
    <name evidence="1" type="ORF">O181_000400</name>
</gene>
<reference evidence="1" key="1">
    <citation type="submission" date="2021-03" db="EMBL/GenBank/DDBJ databases">
        <title>Draft genome sequence of rust myrtle Austropuccinia psidii MF-1, a brazilian biotype.</title>
        <authorList>
            <person name="Quecine M.C."/>
            <person name="Pachon D.M.R."/>
            <person name="Bonatelli M.L."/>
            <person name="Correr F.H."/>
            <person name="Franceschini L.M."/>
            <person name="Leite T.F."/>
            <person name="Margarido G.R.A."/>
            <person name="Almeida C.A."/>
            <person name="Ferrarezi J.A."/>
            <person name="Labate C.A."/>
        </authorList>
    </citation>
    <scope>NUCLEOTIDE SEQUENCE</scope>
    <source>
        <strain evidence="1">MF-1</strain>
    </source>
</reference>